<feature type="region of interest" description="Disordered" evidence="1">
    <location>
        <begin position="174"/>
        <end position="197"/>
    </location>
</feature>
<evidence type="ECO:0000313" key="3">
    <source>
        <dbReference type="Proteomes" id="UP000028045"/>
    </source>
</evidence>
<accession>A0A084ATF2</accession>
<gene>
    <name evidence="2" type="ORF">S7711_10980</name>
</gene>
<dbReference type="AlphaFoldDB" id="A0A084ATF2"/>
<evidence type="ECO:0000256" key="1">
    <source>
        <dbReference type="SAM" id="MobiDB-lite"/>
    </source>
</evidence>
<dbReference type="HOGENOM" id="CLU_1195546_0_0_1"/>
<dbReference type="EMBL" id="KL648569">
    <property type="protein sequence ID" value="KEY68581.1"/>
    <property type="molecule type" value="Genomic_DNA"/>
</dbReference>
<evidence type="ECO:0000313" key="2">
    <source>
        <dbReference type="EMBL" id="KEY68581.1"/>
    </source>
</evidence>
<proteinExistence type="predicted"/>
<protein>
    <submittedName>
        <fullName evidence="2">Uncharacterized protein</fullName>
    </submittedName>
</protein>
<organism evidence="2 3">
    <name type="scientific">Stachybotrys chartarum (strain CBS 109288 / IBT 7711)</name>
    <name type="common">Toxic black mold</name>
    <name type="synonym">Stilbospora chartarum</name>
    <dbReference type="NCBI Taxonomy" id="1280523"/>
    <lineage>
        <taxon>Eukaryota</taxon>
        <taxon>Fungi</taxon>
        <taxon>Dikarya</taxon>
        <taxon>Ascomycota</taxon>
        <taxon>Pezizomycotina</taxon>
        <taxon>Sordariomycetes</taxon>
        <taxon>Hypocreomycetidae</taxon>
        <taxon>Hypocreales</taxon>
        <taxon>Stachybotryaceae</taxon>
        <taxon>Stachybotrys</taxon>
    </lineage>
</organism>
<keyword evidence="3" id="KW-1185">Reference proteome</keyword>
<name>A0A084ATF2_STACB</name>
<sequence>MHAACTPRPAWLVLLQQQQQQLSRPVCPAWSNGTAPHMGPAASQQRHLVPPCRTWGRNVMENHHEPNRACSGCCAAFASRDNDDPFGRAPSPPLALVTGCWFLSLLVILAQAAVSACWSGKPPVLAVLRSSSVTKGPWLLHSSVLHLARVAATPRSAPWRQAAAMSPAISTKRRPEITHPTWPNPSAPAPSDSMTRVDHRPPHSNIVGRVPVRRHHVGDAVTFPTASWLPRCF</sequence>
<dbReference type="Proteomes" id="UP000028045">
    <property type="component" value="Unassembled WGS sequence"/>
</dbReference>
<reference evidence="2 3" key="1">
    <citation type="journal article" date="2014" name="BMC Genomics">
        <title>Comparative genome sequencing reveals chemotype-specific gene clusters in the toxigenic black mold Stachybotrys.</title>
        <authorList>
            <person name="Semeiks J."/>
            <person name="Borek D."/>
            <person name="Otwinowski Z."/>
            <person name="Grishin N.V."/>
        </authorList>
    </citation>
    <scope>NUCLEOTIDE SEQUENCE [LARGE SCALE GENOMIC DNA]</scope>
    <source>
        <strain evidence="3">CBS 109288 / IBT 7711</strain>
    </source>
</reference>